<dbReference type="InterPro" id="IPR041682">
    <property type="entry name" value="AAA_14"/>
</dbReference>
<dbReference type="SUPFAM" id="SSF52980">
    <property type="entry name" value="Restriction endonuclease-like"/>
    <property type="match status" value="1"/>
</dbReference>
<protein>
    <submittedName>
        <fullName evidence="3">ATP-binding protein</fullName>
    </submittedName>
</protein>
<keyword evidence="4" id="KW-1185">Reference proteome</keyword>
<dbReference type="GO" id="GO:0005524">
    <property type="term" value="F:ATP binding"/>
    <property type="evidence" value="ECO:0007669"/>
    <property type="project" value="UniProtKB-KW"/>
</dbReference>
<feature type="domain" description="DUF4143" evidence="2">
    <location>
        <begin position="200"/>
        <end position="358"/>
    </location>
</feature>
<evidence type="ECO:0000259" key="2">
    <source>
        <dbReference type="Pfam" id="PF13635"/>
    </source>
</evidence>
<dbReference type="Proteomes" id="UP000672027">
    <property type="component" value="Chromosome"/>
</dbReference>
<dbReference type="PANTHER" id="PTHR43566:SF2">
    <property type="entry name" value="DUF4143 DOMAIN-CONTAINING PROTEIN"/>
    <property type="match status" value="1"/>
</dbReference>
<dbReference type="Pfam" id="PF13635">
    <property type="entry name" value="DUF4143"/>
    <property type="match status" value="1"/>
</dbReference>
<evidence type="ECO:0000313" key="3">
    <source>
        <dbReference type="EMBL" id="QTR49813.1"/>
    </source>
</evidence>
<dbReference type="EMBL" id="CP072800">
    <property type="protein sequence ID" value="QTR49813.1"/>
    <property type="molecule type" value="Genomic_DNA"/>
</dbReference>
<dbReference type="RefSeq" id="WP_210226640.1">
    <property type="nucleotide sequence ID" value="NZ_CP072800.1"/>
</dbReference>
<keyword evidence="3" id="KW-0067">ATP-binding</keyword>
<dbReference type="Pfam" id="PF13173">
    <property type="entry name" value="AAA_14"/>
    <property type="match status" value="1"/>
</dbReference>
<evidence type="ECO:0000259" key="1">
    <source>
        <dbReference type="Pfam" id="PF13173"/>
    </source>
</evidence>
<organism evidence="3 4">
    <name type="scientific">Candidatus Thiothrix anitrata</name>
    <dbReference type="NCBI Taxonomy" id="2823902"/>
    <lineage>
        <taxon>Bacteria</taxon>
        <taxon>Pseudomonadati</taxon>
        <taxon>Pseudomonadota</taxon>
        <taxon>Gammaproteobacteria</taxon>
        <taxon>Thiotrichales</taxon>
        <taxon>Thiotrichaceae</taxon>
        <taxon>Thiothrix</taxon>
    </lineage>
</organism>
<feature type="domain" description="AAA" evidence="1">
    <location>
        <begin position="21"/>
        <end position="136"/>
    </location>
</feature>
<evidence type="ECO:0000313" key="4">
    <source>
        <dbReference type="Proteomes" id="UP000672027"/>
    </source>
</evidence>
<keyword evidence="3" id="KW-0547">Nucleotide-binding</keyword>
<dbReference type="InterPro" id="IPR011335">
    <property type="entry name" value="Restrct_endonuc-II-like"/>
</dbReference>
<reference evidence="3 4" key="1">
    <citation type="submission" date="2021-04" db="EMBL/GenBank/DDBJ databases">
        <title>Genomics, taxonomy and metabolism of representatives of sulfur bacteria of the genus Thiothrix: Thiothrix fructosivorans QT, Thiothrix unzii A1T and three new species, Thiothrix subterranea sp. nov., Thiothrix litoralis sp. nov. and 'Candidatus Thiothrix anitrata' sp. nov.</title>
        <authorList>
            <person name="Ravin N.V."/>
            <person name="Smolyakov D."/>
            <person name="Rudenko T.S."/>
            <person name="Mardanov A.V."/>
            <person name="Beletsky A.V."/>
            <person name="Markov N.D."/>
            <person name="Fomenkov A.I."/>
            <person name="Roberts R.J."/>
            <person name="Karnachuk O.V."/>
            <person name="Novikov A."/>
            <person name="Grabovich M.Y."/>
        </authorList>
    </citation>
    <scope>NUCLEOTIDE SEQUENCE [LARGE SCALE GENOMIC DNA]</scope>
    <source>
        <strain evidence="3 4">A52</strain>
    </source>
</reference>
<sequence length="423" mass="47334">MSGQLHPRYLKKKVQIALSDTPVVCLLGARQCGKTTLAQQLDGYRTYLNFDDNALLTAARQDPTGFVQGLPEKVILDEIQRIPELMPAIKASVDRQRTPGRFLLTGSANLLLLPRVQESLAGRVEILNLHPLTEQEKQHNSDSFLARLLSEPLSARIIGEQTAISGVAEAVCSGGYPEPNTRTEVRARQWHQQYLKAIIQRDVKDVAAIRDEDEMLRIAQILAYRTATLLNVSSLSNELDISRETADKYLSVLERLFLVQRLPAWHRNQAKRLIKSPKIHWVDSGLATTLNGFKTADWLDYKVNFGALLESFVVQQLIAQAGWLEDEIRFSHYRDKGQFEVDLVIEQGRKVWGVEVKKAASIQGKDGAGLAQLAAQSGDDFQGGVLFYCGNNCLPLAQKNCFAVPIDWLWRSPDHSAQRISLA</sequence>
<proteinExistence type="predicted"/>
<accession>A0ABX7X4R6</accession>
<dbReference type="SUPFAM" id="SSF52540">
    <property type="entry name" value="P-loop containing nucleoside triphosphate hydrolases"/>
    <property type="match status" value="1"/>
</dbReference>
<dbReference type="InterPro" id="IPR027417">
    <property type="entry name" value="P-loop_NTPase"/>
</dbReference>
<name>A0ABX7X4R6_9GAMM</name>
<dbReference type="PANTHER" id="PTHR43566">
    <property type="entry name" value="CONSERVED PROTEIN"/>
    <property type="match status" value="1"/>
</dbReference>
<gene>
    <name evidence="3" type="ORF">J8380_16565</name>
</gene>
<dbReference type="InterPro" id="IPR025420">
    <property type="entry name" value="DUF4143"/>
</dbReference>